<dbReference type="SUPFAM" id="SSF53098">
    <property type="entry name" value="Ribonuclease H-like"/>
    <property type="match status" value="1"/>
</dbReference>
<dbReference type="GO" id="GO:0003676">
    <property type="term" value="F:nucleic acid binding"/>
    <property type="evidence" value="ECO:0007669"/>
    <property type="project" value="InterPro"/>
</dbReference>
<dbReference type="Gene3D" id="3.30.420.10">
    <property type="entry name" value="Ribonuclease H-like superfamily/Ribonuclease H"/>
    <property type="match status" value="1"/>
</dbReference>
<dbReference type="PANTHER" id="PTHR10642">
    <property type="entry name" value="RIBONUCLEASE H1"/>
    <property type="match status" value="1"/>
</dbReference>
<dbReference type="GeneID" id="55616191"/>
<organism evidence="9 10">
    <name type="scientific">Vibrio phage VAP7</name>
    <dbReference type="NCBI Taxonomy" id="2584487"/>
    <lineage>
        <taxon>Viruses</taxon>
        <taxon>Duplodnaviria</taxon>
        <taxon>Heunggongvirae</taxon>
        <taxon>Uroviricota</taxon>
        <taxon>Caudoviricetes</taxon>
        <taxon>Pantevenvirales</taxon>
        <taxon>Ackermannviridae</taxon>
        <taxon>Vapseptimavirus</taxon>
        <taxon>Vapseptimavirus VAP7</taxon>
    </lineage>
</organism>
<sequence length="168" mass="19354">MKLQKPLKIYTDGSSNPHKGKAAGWSVVFPFEKPFIMYGHLAPPSTNIVSETLAVVLALEVSAKKGMHTIIYADCDFAKKALYEWRRKWERNGYPTKNRELILRLFKAFDEHPCAEIRWVKGHAGHKYNEMADLYAKYGRDKTILPNSNATLRYFEDVPSVDQFVQNM</sequence>
<dbReference type="InterPro" id="IPR036397">
    <property type="entry name" value="RNaseH_sf"/>
</dbReference>
<dbReference type="InterPro" id="IPR050092">
    <property type="entry name" value="RNase_H"/>
</dbReference>
<name>A0A4Y5TVE9_9CAUD</name>
<proteinExistence type="inferred from homology"/>
<comment type="similarity">
    <text evidence="2">Belongs to the RNase H family.</text>
</comment>
<dbReference type="GO" id="GO:0004523">
    <property type="term" value="F:RNA-DNA hybrid ribonuclease activity"/>
    <property type="evidence" value="ECO:0007669"/>
    <property type="project" value="UniProtKB-EC"/>
</dbReference>
<dbReference type="PANTHER" id="PTHR10642:SF26">
    <property type="entry name" value="RIBONUCLEASE H1"/>
    <property type="match status" value="1"/>
</dbReference>
<dbReference type="InterPro" id="IPR002156">
    <property type="entry name" value="RNaseH_domain"/>
</dbReference>
<evidence type="ECO:0000313" key="10">
    <source>
        <dbReference type="Proteomes" id="UP000318470"/>
    </source>
</evidence>
<evidence type="ECO:0000256" key="3">
    <source>
        <dbReference type="ARBA" id="ARBA00012180"/>
    </source>
</evidence>
<dbReference type="RefSeq" id="YP_009845828.1">
    <property type="nucleotide sequence ID" value="NC_048765.1"/>
</dbReference>
<evidence type="ECO:0000256" key="6">
    <source>
        <dbReference type="ARBA" id="ARBA00022759"/>
    </source>
</evidence>
<dbReference type="GO" id="GO:0043137">
    <property type="term" value="P:DNA replication, removal of RNA primer"/>
    <property type="evidence" value="ECO:0007669"/>
    <property type="project" value="TreeGrafter"/>
</dbReference>
<evidence type="ECO:0000256" key="5">
    <source>
        <dbReference type="ARBA" id="ARBA00022723"/>
    </source>
</evidence>
<dbReference type="Pfam" id="PF00075">
    <property type="entry name" value="RNase_H"/>
    <property type="match status" value="1"/>
</dbReference>
<evidence type="ECO:0000313" key="9">
    <source>
        <dbReference type="EMBL" id="QDB73354.1"/>
    </source>
</evidence>
<feature type="domain" description="RNase H type-1" evidence="8">
    <location>
        <begin position="3"/>
        <end position="141"/>
    </location>
</feature>
<evidence type="ECO:0000256" key="7">
    <source>
        <dbReference type="ARBA" id="ARBA00022801"/>
    </source>
</evidence>
<keyword evidence="7" id="KW-0378">Hydrolase</keyword>
<keyword evidence="6" id="KW-0255">Endonuclease</keyword>
<keyword evidence="4" id="KW-0540">Nuclease</keyword>
<evidence type="ECO:0000256" key="4">
    <source>
        <dbReference type="ARBA" id="ARBA00022722"/>
    </source>
</evidence>
<dbReference type="InterPro" id="IPR012337">
    <property type="entry name" value="RNaseH-like_sf"/>
</dbReference>
<reference evidence="9 10" key="1">
    <citation type="submission" date="2019-04" db="EMBL/GenBank/DDBJ databases">
        <authorList>
            <person name="Gao M."/>
            <person name="Bai C."/>
            <person name="Tong Y."/>
            <person name="Xu X."/>
        </authorList>
    </citation>
    <scope>NUCLEOTIDE SEQUENCE [LARGE SCALE GENOMIC DNA]</scope>
    <source>
        <strain evidence="9 10">Vibrio alginolyticus VA1</strain>
    </source>
</reference>
<dbReference type="Proteomes" id="UP000318470">
    <property type="component" value="Segment"/>
</dbReference>
<dbReference type="EC" id="3.1.26.4" evidence="3"/>
<comment type="catalytic activity">
    <reaction evidence="1">
        <text>Endonucleolytic cleavage to 5'-phosphomonoester.</text>
        <dbReference type="EC" id="3.1.26.4"/>
    </reaction>
</comment>
<keyword evidence="5" id="KW-0479">Metal-binding</keyword>
<evidence type="ECO:0000259" key="8">
    <source>
        <dbReference type="PROSITE" id="PS50879"/>
    </source>
</evidence>
<keyword evidence="10" id="KW-1185">Reference proteome</keyword>
<accession>A0A4Y5TVE9</accession>
<dbReference type="KEGG" id="vg:55616191"/>
<dbReference type="EMBL" id="MK795384">
    <property type="protein sequence ID" value="QDB73354.1"/>
    <property type="molecule type" value="Genomic_DNA"/>
</dbReference>
<dbReference type="GO" id="GO:0046872">
    <property type="term" value="F:metal ion binding"/>
    <property type="evidence" value="ECO:0007669"/>
    <property type="project" value="UniProtKB-KW"/>
</dbReference>
<dbReference type="PROSITE" id="PS50879">
    <property type="entry name" value="RNASE_H_1"/>
    <property type="match status" value="1"/>
</dbReference>
<evidence type="ECO:0000256" key="1">
    <source>
        <dbReference type="ARBA" id="ARBA00000077"/>
    </source>
</evidence>
<evidence type="ECO:0000256" key="2">
    <source>
        <dbReference type="ARBA" id="ARBA00005300"/>
    </source>
</evidence>
<protein>
    <recommendedName>
        <fullName evidence="3">ribonuclease H</fullName>
        <ecNumber evidence="3">3.1.26.4</ecNumber>
    </recommendedName>
</protein>